<dbReference type="PROSITE" id="PS50853">
    <property type="entry name" value="FN3"/>
    <property type="match status" value="1"/>
</dbReference>
<dbReference type="SMART" id="SM00409">
    <property type="entry name" value="IG"/>
    <property type="match status" value="2"/>
</dbReference>
<sequence>MSRYYREKVRTPFLPIMLILILIVGMFPTWVFGFDNTQNIAEGSIANIEFRRSKAGDLQYLNYQFDSSSKDYKIALPDKANTLWMDITFAGSVADDLKYQVYVNGEDFSKKVPASKGSVTASKKSSVNLMTQIMNKLGSEVNLTLKVGKQNEDGAFVDNQTVTYSVTIKRQVTLKSIEIKDEKGSAVAIAPAISEGQYTYSVMATDILESVSVTPTLYTSQKTTYQVGDKCKNSGETLETKFEKNENGDKVLKLQVAYTEENTNVVSSEYTFIVDNTDYAPKVIINQREHSVDKGKQTTLEVTASAPKLSNLTYQWYSSNMDNNKSGIIITGATESTYIPPAEYAGTTFYFCKVTNTVNGVKYDTNSDTFKVTVNPTYASPPQIKTQPEPASIVEGTEHTLSIEAASPDRGAKLSYQWYINTENSNSGGIKADGANQSTYTIPTSTVGTFYYYCAVSSTLGDDTADLISNTARVDVTAIPGIEKLTGTGTSQDPFRITNVADLLNVKDIVESGYGLEGKYIKLTNDIILPDDWKPMGDLKGADVAGEDPTQGGKNVNPFMATFDGDGHTITVPDGGETVFGYVRKATIKNLKIKGANIKGCGLINKFFGDYGEDGDSKIGVTPWTVIVDNVTLLKGTKTSSYGFLRGSGSGANRVTIKNSTIEEGVSCSGASFVGDLNGQVLNCTSSADVHGTGGLVGSKGQSMGDCVIKNSAFLGSLTAPDSVKYAGGIIGSGYYAPSAPNTPVVSVQNCYVEADIVGKGAVGGILGTEPGCEQCWSNGSGSIANNHFYGTITITDGNMEHVGGIIGFLKSYNRYQNVDNNYYLDLCGVSKGIGEIEKIIFNDGTEDGIKYGIDYEFKAENVCTKATTKEFGDGTVLKKLNEGKYSFGNWKQGDLYPAFSGEDFVTDIAVEGYKDSYYVGDSFTSDGIMVMATYLSGKTEALDVSKVRFSGFDSKTIGSKEITVKYGAAQTTYHITVLYKEPKQVQVTFTLKGDTAHGDNGQTHTLSGGGLTTWIPDTTYTVDQNTTVWDVFKKALSENNMTYEYNTNSGTVYISSVTKNNVKLSELTNGKNSGWMYTLNGHHSELGVAEQYLSNNDHIVFHYTDDYTKEEGSDKWQEADKPTVSQDITSTVKDGEASSTITSSAIDKLIESATKNEATSIKLHVVGAENADKISLELPKASLAEIADKTDADLNVVTPAGNVSLDRKTMKAVATAGEGTTIKIVLEKKKATDEQKALLGEDAAITEVTILSGDKQIKRFGENKLKLSLPIPEKLKGKNLAAAYMSDEGKLSKIEGKVVTVDTKSYYQFETNHLSAFVVAEESVIDAAIKAQGEETDEEKTERIKKGVQDTTLKLKTTAAKRYITLTWTKSKGYKVDGYQIYRSTKKTTGFKKYDTTKKTSYRNEANLKKGTRYYYKVRGYRKIEGKTYYTKWSNLGIRTAKANSVDVGVKKTTVKASAVSGKGYIRVSWKKSAGYKVDGYQVYRSMKKTTGFKKYMTTKKHSYKNTKNLKKGTRYYYKVRGYRTIDGKKVYTKWSNAVYRTAK</sequence>
<name>A0A415DXQ7_9FIRM</name>
<dbReference type="GeneID" id="83002463"/>
<organism evidence="4 5">
    <name type="scientific">Emergencia timonensis</name>
    <dbReference type="NCBI Taxonomy" id="1776384"/>
    <lineage>
        <taxon>Bacteria</taxon>
        <taxon>Bacillati</taxon>
        <taxon>Bacillota</taxon>
        <taxon>Clostridia</taxon>
        <taxon>Peptostreptococcales</taxon>
        <taxon>Anaerovoracaceae</taxon>
        <taxon>Emergencia</taxon>
    </lineage>
</organism>
<evidence type="ECO:0000259" key="2">
    <source>
        <dbReference type="PROSITE" id="PS50835"/>
    </source>
</evidence>
<dbReference type="Gene3D" id="2.160.20.110">
    <property type="match status" value="2"/>
</dbReference>
<dbReference type="InterPro" id="IPR003961">
    <property type="entry name" value="FN3_dom"/>
</dbReference>
<comment type="caution">
    <text evidence="4">The sequence shown here is derived from an EMBL/GenBank/DDBJ whole genome shotgun (WGS) entry which is preliminary data.</text>
</comment>
<keyword evidence="1" id="KW-0472">Membrane</keyword>
<keyword evidence="1" id="KW-0812">Transmembrane</keyword>
<keyword evidence="5" id="KW-1185">Reference proteome</keyword>
<dbReference type="InterPro" id="IPR036179">
    <property type="entry name" value="Ig-like_dom_sf"/>
</dbReference>
<feature type="domain" description="Ig-like" evidence="2">
    <location>
        <begin position="281"/>
        <end position="373"/>
    </location>
</feature>
<dbReference type="Gene3D" id="2.60.40.10">
    <property type="entry name" value="Immunoglobulins"/>
    <property type="match status" value="4"/>
</dbReference>
<evidence type="ECO:0000313" key="5">
    <source>
        <dbReference type="Proteomes" id="UP000284841"/>
    </source>
</evidence>
<dbReference type="Pfam" id="PF14478">
    <property type="entry name" value="DUF4430"/>
    <property type="match status" value="1"/>
</dbReference>
<dbReference type="InterPro" id="IPR022038">
    <property type="entry name" value="Ig-like_bact"/>
</dbReference>
<dbReference type="RefSeq" id="WP_067532134.1">
    <property type="nucleotide sequence ID" value="NZ_AP025567.1"/>
</dbReference>
<accession>A0A415DXQ7</accession>
<dbReference type="InterPro" id="IPR027954">
    <property type="entry name" value="Transcobalamin-like_C"/>
</dbReference>
<dbReference type="SUPFAM" id="SSF49265">
    <property type="entry name" value="Fibronectin type III"/>
    <property type="match status" value="1"/>
</dbReference>
<dbReference type="STRING" id="1776384.GCA_900086585_00022"/>
<dbReference type="PROSITE" id="PS50835">
    <property type="entry name" value="IG_LIKE"/>
    <property type="match status" value="2"/>
</dbReference>
<dbReference type="OrthoDB" id="2042388at2"/>
<gene>
    <name evidence="4" type="ORF">DW099_16275</name>
</gene>
<evidence type="ECO:0000256" key="1">
    <source>
        <dbReference type="SAM" id="Phobius"/>
    </source>
</evidence>
<feature type="domain" description="Fibronectin type-III" evidence="3">
    <location>
        <begin position="1452"/>
        <end position="1545"/>
    </location>
</feature>
<dbReference type="InterPro" id="IPR013783">
    <property type="entry name" value="Ig-like_fold"/>
</dbReference>
<dbReference type="Pfam" id="PF07523">
    <property type="entry name" value="Big_3"/>
    <property type="match status" value="1"/>
</dbReference>
<protein>
    <submittedName>
        <fullName evidence="4">DUF4430 domain-containing protein</fullName>
    </submittedName>
</protein>
<dbReference type="InterPro" id="IPR003599">
    <property type="entry name" value="Ig_sub"/>
</dbReference>
<evidence type="ECO:0000259" key="3">
    <source>
        <dbReference type="PROSITE" id="PS50853"/>
    </source>
</evidence>
<dbReference type="EMBL" id="QRMS01000005">
    <property type="protein sequence ID" value="RHJ85249.1"/>
    <property type="molecule type" value="Genomic_DNA"/>
</dbReference>
<dbReference type="Gene3D" id="2.60.40.3630">
    <property type="match status" value="1"/>
</dbReference>
<proteinExistence type="predicted"/>
<dbReference type="Proteomes" id="UP000284841">
    <property type="component" value="Unassembled WGS sequence"/>
</dbReference>
<dbReference type="Gene3D" id="2.170.130.30">
    <property type="match status" value="1"/>
</dbReference>
<keyword evidence="1" id="KW-1133">Transmembrane helix</keyword>
<feature type="domain" description="Ig-like" evidence="2">
    <location>
        <begin position="382"/>
        <end position="475"/>
    </location>
</feature>
<dbReference type="InterPro" id="IPR007110">
    <property type="entry name" value="Ig-like_dom"/>
</dbReference>
<reference evidence="4 5" key="1">
    <citation type="submission" date="2018-08" db="EMBL/GenBank/DDBJ databases">
        <title>A genome reference for cultivated species of the human gut microbiota.</title>
        <authorList>
            <person name="Zou Y."/>
            <person name="Xue W."/>
            <person name="Luo G."/>
        </authorList>
    </citation>
    <scope>NUCLEOTIDE SEQUENCE [LARGE SCALE GENOMIC DNA]</scope>
    <source>
        <strain evidence="4 5">AM07-24</strain>
    </source>
</reference>
<dbReference type="SUPFAM" id="SSF48726">
    <property type="entry name" value="Immunoglobulin"/>
    <property type="match status" value="2"/>
</dbReference>
<dbReference type="InterPro" id="IPR036116">
    <property type="entry name" value="FN3_sf"/>
</dbReference>
<dbReference type="CDD" id="cd00063">
    <property type="entry name" value="FN3"/>
    <property type="match status" value="2"/>
</dbReference>
<dbReference type="SMART" id="SM00060">
    <property type="entry name" value="FN3"/>
    <property type="match status" value="2"/>
</dbReference>
<evidence type="ECO:0000313" key="4">
    <source>
        <dbReference type="EMBL" id="RHJ85249.1"/>
    </source>
</evidence>
<feature type="transmembrane region" description="Helical" evidence="1">
    <location>
        <begin position="12"/>
        <end position="32"/>
    </location>
</feature>